<keyword evidence="2" id="KW-1185">Reference proteome</keyword>
<dbReference type="AlphaFoldDB" id="A0A939LS95"/>
<dbReference type="Proteomes" id="UP000664209">
    <property type="component" value="Unassembled WGS sequence"/>
</dbReference>
<proteinExistence type="predicted"/>
<name>A0A939LS95_9CELL</name>
<reference evidence="1" key="1">
    <citation type="submission" date="2021-03" db="EMBL/GenBank/DDBJ databases">
        <title>Actinotalea soli sp. nov., isolated from soil.</title>
        <authorList>
            <person name="Ping W."/>
            <person name="Zhang J."/>
        </authorList>
    </citation>
    <scope>NUCLEOTIDE SEQUENCE</scope>
    <source>
        <strain evidence="1">BY-33</strain>
    </source>
</reference>
<evidence type="ECO:0000313" key="2">
    <source>
        <dbReference type="Proteomes" id="UP000664209"/>
    </source>
</evidence>
<organism evidence="1 2">
    <name type="scientific">Actinotalea soli</name>
    <dbReference type="NCBI Taxonomy" id="2819234"/>
    <lineage>
        <taxon>Bacteria</taxon>
        <taxon>Bacillati</taxon>
        <taxon>Actinomycetota</taxon>
        <taxon>Actinomycetes</taxon>
        <taxon>Micrococcales</taxon>
        <taxon>Cellulomonadaceae</taxon>
        <taxon>Actinotalea</taxon>
    </lineage>
</organism>
<sequence length="165" mass="17348">MPRPRKIALLAVLVVGGGLVVAGPLSHAIHEWRAERAWPQDRERVVDAAAAVALGDGYAPVPCDELFSVDGARCWTTDRRPEDALPDLVGALTSVGATVTPTWCHPTSPDGPGACDVVATFAGTYAYQGINAGAARDIDLEAEDIEGLWLSTTTVFVVPVFTPPS</sequence>
<comment type="caution">
    <text evidence="1">The sequence shown here is derived from an EMBL/GenBank/DDBJ whole genome shotgun (WGS) entry which is preliminary data.</text>
</comment>
<evidence type="ECO:0000313" key="1">
    <source>
        <dbReference type="EMBL" id="MBO1752928.1"/>
    </source>
</evidence>
<dbReference type="EMBL" id="JAGEMK010000008">
    <property type="protein sequence ID" value="MBO1752928.1"/>
    <property type="molecule type" value="Genomic_DNA"/>
</dbReference>
<dbReference type="RefSeq" id="WP_208056610.1">
    <property type="nucleotide sequence ID" value="NZ_JAGEMK010000008.1"/>
</dbReference>
<protein>
    <submittedName>
        <fullName evidence="1">Uncharacterized protein</fullName>
    </submittedName>
</protein>
<accession>A0A939LS95</accession>
<gene>
    <name evidence="1" type="ORF">J4G33_14035</name>
</gene>